<reference evidence="3 4" key="1">
    <citation type="journal article" date="2023" name="Hortic Res">
        <title>Pangenome of water caltrop reveals structural variations and asymmetric subgenome divergence after allopolyploidization.</title>
        <authorList>
            <person name="Zhang X."/>
            <person name="Chen Y."/>
            <person name="Wang L."/>
            <person name="Yuan Y."/>
            <person name="Fang M."/>
            <person name="Shi L."/>
            <person name="Lu R."/>
            <person name="Comes H.P."/>
            <person name="Ma Y."/>
            <person name="Chen Y."/>
            <person name="Huang G."/>
            <person name="Zhou Y."/>
            <person name="Zheng Z."/>
            <person name="Qiu Y."/>
        </authorList>
    </citation>
    <scope>NUCLEOTIDE SEQUENCE [LARGE SCALE GENOMIC DNA]</scope>
    <source>
        <tissue evidence="3">Roots</tissue>
    </source>
</reference>
<name>A0AAN7KNL8_9MYRT</name>
<dbReference type="EMBL" id="JAXIOK010000005">
    <property type="protein sequence ID" value="KAK4769995.1"/>
    <property type="molecule type" value="Genomic_DNA"/>
</dbReference>
<dbReference type="InterPro" id="IPR018834">
    <property type="entry name" value="DNA/RNA-bd_Est1-type"/>
</dbReference>
<dbReference type="InterPro" id="IPR011990">
    <property type="entry name" value="TPR-like_helical_dom_sf"/>
</dbReference>
<evidence type="ECO:0000313" key="3">
    <source>
        <dbReference type="EMBL" id="KAK4769995.1"/>
    </source>
</evidence>
<sequence length="842" mass="95970">METSFSAQHEREKPNLMVEVSNMEKKFWALVNSQGLLHPEVLNLYQGVCSYYERLILTNMDVLNFQEVEYSLWKLHYKQIDDFRRQIKKGSAGCSGHVEGLKNFLLGAMEFYKSLFLKLRRQSVEKVWIEHDHPSQFLCHRFLICLGDLARYRELYEKDEVEARNWSIAAGHYLESSKLWPKSGNPHNQLALLATYICDEFLALYHCVRSLAISEPFPDAWNNLLHILEQSRSSPLCSNASEAPFNFLRPSERRNSPNKEITKMENNLWTLIVRIMSFFYIKSSVEEFPRTFASTVEELEILMELDDSKLETALKPYQFMEFTDAGPTRAIQAACTFIFIIHNLPENPLLQNPEEKNGGHEELLLRKYVNSSMFIFMGRLVDRCLKTHLVNSSPLLPSILIFTEWLVNALDALELHGGSEEEMAAASYFFTSLVHLLNLLKMGKAELDSPDCAALWEDFELRGFVPLEKSHISLDFSTSLGHMNSFQSGNIFRARRILFAATKIEERYQRWIFYDKSSGRFSATAKAEVPLIAVDEEEVILFKPLTRYNSAPLYDSVISKDQSLEGESIDELIILSDECLRQTQTSLEFKPFKQPELAVFAAPPSLSAWVLNGRSSGMGIDHRLSPIHELASASLDSMSIITSKREEPILGTLHEPVMITHLAPPHPHPPYSAPVPSAPFLPENDAWFSGNPANILDGQTHRMPDANSGFRYPEPAPQSHAGFVVYPVSGGLSSSQWLQKFREINSLHPGNNQMWSASNHLRNLEPPAAPGSPFDCNQMVHLSPKPVLYPEFYQRPIPYGCSGRVTNPFRDDLQLTLLQHLKEREWRAQQDSKLRGPTFPGN</sequence>
<protein>
    <recommendedName>
        <fullName evidence="5">Protein SMG7L-like</fullName>
    </recommendedName>
</protein>
<dbReference type="Pfam" id="PF10373">
    <property type="entry name" value="EST1_DNA_bind"/>
    <property type="match status" value="1"/>
</dbReference>
<feature type="domain" description="Telomerase activating protein Est1-like N-terminal" evidence="2">
    <location>
        <begin position="137"/>
        <end position="157"/>
    </location>
</feature>
<dbReference type="GO" id="GO:0000184">
    <property type="term" value="P:nuclear-transcribed mRNA catabolic process, nonsense-mediated decay"/>
    <property type="evidence" value="ECO:0007669"/>
    <property type="project" value="TreeGrafter"/>
</dbReference>
<dbReference type="GO" id="GO:0070034">
    <property type="term" value="F:telomerase RNA binding"/>
    <property type="evidence" value="ECO:0007669"/>
    <property type="project" value="TreeGrafter"/>
</dbReference>
<dbReference type="GO" id="GO:0042162">
    <property type="term" value="F:telomeric DNA binding"/>
    <property type="evidence" value="ECO:0007669"/>
    <property type="project" value="TreeGrafter"/>
</dbReference>
<dbReference type="GO" id="GO:0005697">
    <property type="term" value="C:telomerase holoenzyme complex"/>
    <property type="evidence" value="ECO:0007669"/>
    <property type="project" value="TreeGrafter"/>
</dbReference>
<keyword evidence="4" id="KW-1185">Reference proteome</keyword>
<gene>
    <name evidence="3" type="ORF">SAY87_030527</name>
</gene>
<comment type="caution">
    <text evidence="3">The sequence shown here is derived from an EMBL/GenBank/DDBJ whole genome shotgun (WGS) entry which is preliminary data.</text>
</comment>
<dbReference type="PANTHER" id="PTHR15696">
    <property type="entry name" value="SMG-7 SUPPRESSOR WITH MORPHOLOGICAL EFFECT ON GENITALIA PROTEIN 7"/>
    <property type="match status" value="1"/>
</dbReference>
<dbReference type="Pfam" id="PF10374">
    <property type="entry name" value="EST1"/>
    <property type="match status" value="1"/>
</dbReference>
<feature type="domain" description="DNA/RNA-binding" evidence="1">
    <location>
        <begin position="169"/>
        <end position="470"/>
    </location>
</feature>
<dbReference type="InterPro" id="IPR019458">
    <property type="entry name" value="Est1-like_N"/>
</dbReference>
<dbReference type="AlphaFoldDB" id="A0AAN7KNL8"/>
<proteinExistence type="predicted"/>
<dbReference type="PANTHER" id="PTHR15696:SF0">
    <property type="entry name" value="TELOMERASE-BINDING PROTEIN EST1A"/>
    <property type="match status" value="1"/>
</dbReference>
<accession>A0AAN7KNL8</accession>
<evidence type="ECO:0000313" key="4">
    <source>
        <dbReference type="Proteomes" id="UP001345219"/>
    </source>
</evidence>
<dbReference type="Proteomes" id="UP001345219">
    <property type="component" value="Chromosome 24"/>
</dbReference>
<dbReference type="InterPro" id="IPR045153">
    <property type="entry name" value="Est1/Ebs1-like"/>
</dbReference>
<evidence type="ECO:0000259" key="2">
    <source>
        <dbReference type="Pfam" id="PF10374"/>
    </source>
</evidence>
<dbReference type="Gene3D" id="1.25.40.10">
    <property type="entry name" value="Tetratricopeptide repeat domain"/>
    <property type="match status" value="1"/>
</dbReference>
<organism evidence="3 4">
    <name type="scientific">Trapa incisa</name>
    <dbReference type="NCBI Taxonomy" id="236973"/>
    <lineage>
        <taxon>Eukaryota</taxon>
        <taxon>Viridiplantae</taxon>
        <taxon>Streptophyta</taxon>
        <taxon>Embryophyta</taxon>
        <taxon>Tracheophyta</taxon>
        <taxon>Spermatophyta</taxon>
        <taxon>Magnoliopsida</taxon>
        <taxon>eudicotyledons</taxon>
        <taxon>Gunneridae</taxon>
        <taxon>Pentapetalae</taxon>
        <taxon>rosids</taxon>
        <taxon>malvids</taxon>
        <taxon>Myrtales</taxon>
        <taxon>Lythraceae</taxon>
        <taxon>Trapa</taxon>
    </lineage>
</organism>
<dbReference type="SUPFAM" id="SSF48452">
    <property type="entry name" value="TPR-like"/>
    <property type="match status" value="1"/>
</dbReference>
<evidence type="ECO:0000259" key="1">
    <source>
        <dbReference type="Pfam" id="PF10373"/>
    </source>
</evidence>
<evidence type="ECO:0008006" key="5">
    <source>
        <dbReference type="Google" id="ProtNLM"/>
    </source>
</evidence>